<dbReference type="EMBL" id="MSFM01000001">
    <property type="protein sequence ID" value="PKY08989.1"/>
    <property type="molecule type" value="Genomic_DNA"/>
</dbReference>
<keyword evidence="3" id="KW-1185">Reference proteome</keyword>
<feature type="region of interest" description="Disordered" evidence="1">
    <location>
        <begin position="95"/>
        <end position="125"/>
    </location>
</feature>
<accession>A0A2I1DGJ1</accession>
<feature type="compositionally biased region" description="Polar residues" evidence="1">
    <location>
        <begin position="1"/>
        <end position="12"/>
    </location>
</feature>
<evidence type="ECO:0000256" key="1">
    <source>
        <dbReference type="SAM" id="MobiDB-lite"/>
    </source>
</evidence>
<sequence length="125" mass="12771">MCFGSSKQTPYSSQPPRPVAYNHNPIHYNHSNNHLQQRGWYYQPGNTAYTQPGLHDVLQDGAGRKKKKPKKWNQVRYGRRGVGFSFTGAGGGGWSGGGWSGDGGGGGGGGGGCDGGGGGGGGGGC</sequence>
<reference evidence="2" key="1">
    <citation type="submission" date="2016-12" db="EMBL/GenBank/DDBJ databases">
        <title>The genomes of Aspergillus section Nigri reveals drivers in fungal speciation.</title>
        <authorList>
            <consortium name="DOE Joint Genome Institute"/>
            <person name="Vesth T.C."/>
            <person name="Nybo J."/>
            <person name="Theobald S."/>
            <person name="Brandl J."/>
            <person name="Frisvad J.C."/>
            <person name="Nielsen K.F."/>
            <person name="Lyhne E.K."/>
            <person name="Kogle M.E."/>
            <person name="Kuo A."/>
            <person name="Riley R."/>
            <person name="Clum A."/>
            <person name="Nolan M."/>
            <person name="Lipzen A."/>
            <person name="Salamov A."/>
            <person name="Henrissat B."/>
            <person name="Wiebenga A."/>
            <person name="De vries R.P."/>
            <person name="Grigoriev I.V."/>
            <person name="Mortensen U.H."/>
            <person name="Andersen M.R."/>
            <person name="Baker S.E."/>
        </authorList>
    </citation>
    <scope>NUCLEOTIDE SEQUENCE</scope>
    <source>
        <strain evidence="2">IBT 28561</strain>
    </source>
</reference>
<dbReference type="AlphaFoldDB" id="A0A2I1DGJ1"/>
<name>A0A2I1DGJ1_ASPC2</name>
<organism evidence="2 3">
    <name type="scientific">Aspergillus campestris (strain IBT 28561)</name>
    <dbReference type="NCBI Taxonomy" id="1392248"/>
    <lineage>
        <taxon>Eukaryota</taxon>
        <taxon>Fungi</taxon>
        <taxon>Dikarya</taxon>
        <taxon>Ascomycota</taxon>
        <taxon>Pezizomycotina</taxon>
        <taxon>Eurotiomycetes</taxon>
        <taxon>Eurotiomycetidae</taxon>
        <taxon>Eurotiales</taxon>
        <taxon>Aspergillaceae</taxon>
        <taxon>Aspergillus</taxon>
        <taxon>Aspergillus subgen. Circumdati</taxon>
    </lineage>
</organism>
<dbReference type="Proteomes" id="UP000234254">
    <property type="component" value="Unassembled WGS sequence"/>
</dbReference>
<gene>
    <name evidence="2" type="ORF">P168DRAFT_278513</name>
</gene>
<dbReference type="GeneID" id="36543218"/>
<dbReference type="RefSeq" id="XP_024697583.1">
    <property type="nucleotide sequence ID" value="XM_024835694.1"/>
</dbReference>
<evidence type="ECO:0000313" key="2">
    <source>
        <dbReference type="EMBL" id="PKY08989.1"/>
    </source>
</evidence>
<comment type="caution">
    <text evidence="2">The sequence shown here is derived from an EMBL/GenBank/DDBJ whole genome shotgun (WGS) entry which is preliminary data.</text>
</comment>
<feature type="region of interest" description="Disordered" evidence="1">
    <location>
        <begin position="1"/>
        <end position="21"/>
    </location>
</feature>
<dbReference type="VEuPathDB" id="FungiDB:P168DRAFT_278513"/>
<protein>
    <submittedName>
        <fullName evidence="2">Uncharacterized protein</fullName>
    </submittedName>
</protein>
<proteinExistence type="predicted"/>
<evidence type="ECO:0000313" key="3">
    <source>
        <dbReference type="Proteomes" id="UP000234254"/>
    </source>
</evidence>